<evidence type="ECO:0000313" key="2">
    <source>
        <dbReference type="EMBL" id="TDU82323.1"/>
    </source>
</evidence>
<dbReference type="OrthoDB" id="4020008at2"/>
<dbReference type="RefSeq" id="WP_133985009.1">
    <property type="nucleotide sequence ID" value="NZ_SOCE01000003.1"/>
</dbReference>
<dbReference type="InterPro" id="IPR011009">
    <property type="entry name" value="Kinase-like_dom_sf"/>
</dbReference>
<dbReference type="SUPFAM" id="SSF56112">
    <property type="entry name" value="Protein kinase-like (PK-like)"/>
    <property type="match status" value="1"/>
</dbReference>
<dbReference type="InterPro" id="IPR002575">
    <property type="entry name" value="Aminoglycoside_PTrfase"/>
</dbReference>
<keyword evidence="2" id="KW-0808">Transferase</keyword>
<dbReference type="EMBL" id="SOCE01000003">
    <property type="protein sequence ID" value="TDU82323.1"/>
    <property type="molecule type" value="Genomic_DNA"/>
</dbReference>
<feature type="domain" description="Aminoglycoside phosphotransferase" evidence="1">
    <location>
        <begin position="16"/>
        <end position="259"/>
    </location>
</feature>
<dbReference type="AlphaFoldDB" id="A0A4V6Q5Q5"/>
<gene>
    <name evidence="2" type="ORF">EV138_7213</name>
</gene>
<name>A0A4V6Q5Q5_9ACTN</name>
<dbReference type="Gene3D" id="3.90.1200.10">
    <property type="match status" value="1"/>
</dbReference>
<proteinExistence type="predicted"/>
<protein>
    <submittedName>
        <fullName evidence="2">Phosphotransferase family enzyme</fullName>
    </submittedName>
</protein>
<organism evidence="2 3">
    <name type="scientific">Kribbella voronezhensis</name>
    <dbReference type="NCBI Taxonomy" id="2512212"/>
    <lineage>
        <taxon>Bacteria</taxon>
        <taxon>Bacillati</taxon>
        <taxon>Actinomycetota</taxon>
        <taxon>Actinomycetes</taxon>
        <taxon>Propionibacteriales</taxon>
        <taxon>Kribbellaceae</taxon>
        <taxon>Kribbella</taxon>
    </lineage>
</organism>
<dbReference type="Proteomes" id="UP000295151">
    <property type="component" value="Unassembled WGS sequence"/>
</dbReference>
<dbReference type="Pfam" id="PF01636">
    <property type="entry name" value="APH"/>
    <property type="match status" value="1"/>
</dbReference>
<dbReference type="GO" id="GO:0016740">
    <property type="term" value="F:transferase activity"/>
    <property type="evidence" value="ECO:0007669"/>
    <property type="project" value="UniProtKB-KW"/>
</dbReference>
<sequence>MSSSSEFFQSYAVGPIEPIGQGMEGAVFDLGGDLVGKTWFHRSAAEVRPLQAFLLELSSQRLPFRTPEIRAVGEVDGRAVSVEVKLAGTPLRAALESGLIGLPDALDLFVGLVAALATTSAGEATKALPVISASEPFWPPSPATPPELVWGHALAELVLRRSLAGRPFLSADVDGFDELVERVVGRLREIVVDEPSIVHGDICQPNVLVNAAGEVALLDWGFLTTAGDNTFDAATAAGFFEMYGPDAESLDAELLARFEKLGHPLDRMHLYRVAYAIITATIYSPDARDGHYQWCLRDLTKFGPTIR</sequence>
<evidence type="ECO:0000313" key="3">
    <source>
        <dbReference type="Proteomes" id="UP000295151"/>
    </source>
</evidence>
<reference evidence="2 3" key="1">
    <citation type="submission" date="2019-03" db="EMBL/GenBank/DDBJ databases">
        <title>Genomic Encyclopedia of Type Strains, Phase III (KMG-III): the genomes of soil and plant-associated and newly described type strains.</title>
        <authorList>
            <person name="Whitman W."/>
        </authorList>
    </citation>
    <scope>NUCLEOTIDE SEQUENCE [LARGE SCALE GENOMIC DNA]</scope>
    <source>
        <strain evidence="2 3">VKM Ac-2575</strain>
    </source>
</reference>
<keyword evidence="3" id="KW-1185">Reference proteome</keyword>
<comment type="caution">
    <text evidence="2">The sequence shown here is derived from an EMBL/GenBank/DDBJ whole genome shotgun (WGS) entry which is preliminary data.</text>
</comment>
<evidence type="ECO:0000259" key="1">
    <source>
        <dbReference type="Pfam" id="PF01636"/>
    </source>
</evidence>
<accession>A0A4V6Q5Q5</accession>